<dbReference type="WBParaSite" id="OFLC_0001204701-mRNA-1">
    <property type="protein sequence ID" value="OFLC_0001204701-mRNA-1"/>
    <property type="gene ID" value="OFLC_0001204701"/>
</dbReference>
<reference evidence="1 2" key="2">
    <citation type="submission" date="2018-11" db="EMBL/GenBank/DDBJ databases">
        <authorList>
            <consortium name="Pathogen Informatics"/>
        </authorList>
    </citation>
    <scope>NUCLEOTIDE SEQUENCE [LARGE SCALE GENOMIC DNA]</scope>
</reference>
<gene>
    <name evidence="1" type="ORF">OFLC_LOCUS12039</name>
</gene>
<name>A0A183HX35_9BILA</name>
<keyword evidence="2" id="KW-1185">Reference proteome</keyword>
<dbReference type="AlphaFoldDB" id="A0A183HX35"/>
<accession>A0A183HX35</accession>
<dbReference type="EMBL" id="UZAJ01018181">
    <property type="protein sequence ID" value="VDO81394.1"/>
    <property type="molecule type" value="Genomic_DNA"/>
</dbReference>
<evidence type="ECO:0000313" key="1">
    <source>
        <dbReference type="EMBL" id="VDO81394.1"/>
    </source>
</evidence>
<dbReference type="STRING" id="387005.A0A183HX35"/>
<protein>
    <submittedName>
        <fullName evidence="3">Secreted protein</fullName>
    </submittedName>
</protein>
<dbReference type="Proteomes" id="UP000267606">
    <property type="component" value="Unassembled WGS sequence"/>
</dbReference>
<proteinExistence type="predicted"/>
<evidence type="ECO:0000313" key="3">
    <source>
        <dbReference type="WBParaSite" id="OFLC_0001204701-mRNA-1"/>
    </source>
</evidence>
<reference evidence="3" key="1">
    <citation type="submission" date="2016-06" db="UniProtKB">
        <authorList>
            <consortium name="WormBaseParasite"/>
        </authorList>
    </citation>
    <scope>IDENTIFICATION</scope>
</reference>
<sequence>MKCRTVTVTLVGWLTVLECSNLLQYEYRMDIRSVYIKERCKVATVIVLFLLTLLAKSTNGSVGDRHHIYLSCVKSCIVKYGCPRRNDASGWIFSECFSIPLFEQYCDKSDEN</sequence>
<organism evidence="3">
    <name type="scientific">Onchocerca flexuosa</name>
    <dbReference type="NCBI Taxonomy" id="387005"/>
    <lineage>
        <taxon>Eukaryota</taxon>
        <taxon>Metazoa</taxon>
        <taxon>Ecdysozoa</taxon>
        <taxon>Nematoda</taxon>
        <taxon>Chromadorea</taxon>
        <taxon>Rhabditida</taxon>
        <taxon>Spirurina</taxon>
        <taxon>Spiruromorpha</taxon>
        <taxon>Filarioidea</taxon>
        <taxon>Onchocercidae</taxon>
        <taxon>Onchocerca</taxon>
    </lineage>
</organism>
<evidence type="ECO:0000313" key="2">
    <source>
        <dbReference type="Proteomes" id="UP000267606"/>
    </source>
</evidence>